<dbReference type="NCBIfam" id="NF033644">
    <property type="entry name" value="antiterm_UpxY"/>
    <property type="match status" value="1"/>
</dbReference>
<evidence type="ECO:0000256" key="3">
    <source>
        <dbReference type="ARBA" id="ARBA00023163"/>
    </source>
</evidence>
<dbReference type="GO" id="GO:0006354">
    <property type="term" value="P:DNA-templated transcription elongation"/>
    <property type="evidence" value="ECO:0007669"/>
    <property type="project" value="InterPro"/>
</dbReference>
<dbReference type="PANTHER" id="PTHR30265:SF4">
    <property type="entry name" value="KOW MOTIF FAMILY PROTEIN, EXPRESSED"/>
    <property type="match status" value="1"/>
</dbReference>
<reference evidence="5" key="2">
    <citation type="journal article" date="2021" name="PeerJ">
        <title>Extensive microbial diversity within the chicken gut microbiome revealed by metagenomics and culture.</title>
        <authorList>
            <person name="Gilroy R."/>
            <person name="Ravi A."/>
            <person name="Getino M."/>
            <person name="Pursley I."/>
            <person name="Horton D.L."/>
            <person name="Alikhan N.F."/>
            <person name="Baker D."/>
            <person name="Gharbi K."/>
            <person name="Hall N."/>
            <person name="Watson M."/>
            <person name="Adriaenssens E.M."/>
            <person name="Foster-Nyarko E."/>
            <person name="Jarju S."/>
            <person name="Secka A."/>
            <person name="Antonio M."/>
            <person name="Oren A."/>
            <person name="Chaudhuri R.R."/>
            <person name="La Ragione R."/>
            <person name="Hildebrand F."/>
            <person name="Pallen M.J."/>
        </authorList>
    </citation>
    <scope>NUCLEOTIDE SEQUENCE</scope>
    <source>
        <strain evidence="5">B2-22910</strain>
    </source>
</reference>
<protein>
    <submittedName>
        <fullName evidence="5">UpxY family transcription antiterminator</fullName>
    </submittedName>
</protein>
<dbReference type="Gene3D" id="3.30.70.940">
    <property type="entry name" value="NusG, N-terminal domain"/>
    <property type="match status" value="1"/>
</dbReference>
<dbReference type="EMBL" id="JADIMB010000029">
    <property type="protein sequence ID" value="MBO8470564.1"/>
    <property type="molecule type" value="Genomic_DNA"/>
</dbReference>
<comment type="caution">
    <text evidence="5">The sequence shown here is derived from an EMBL/GenBank/DDBJ whole genome shotgun (WGS) entry which is preliminary data.</text>
</comment>
<dbReference type="Proteomes" id="UP000823603">
    <property type="component" value="Unassembled WGS sequence"/>
</dbReference>
<dbReference type="Pfam" id="PF02357">
    <property type="entry name" value="NusG"/>
    <property type="match status" value="1"/>
</dbReference>
<dbReference type="AlphaFoldDB" id="A0A9D9IDD2"/>
<accession>A0A9D9IDD2</accession>
<evidence type="ECO:0000313" key="5">
    <source>
        <dbReference type="EMBL" id="MBO8470564.1"/>
    </source>
</evidence>
<sequence length="192" mass="21588">MDTINKGETRNQWYAMRATYRRELIAKTLLDQSGIENYIPMYRRMKVHGGRKKQVMAPAVHNLIFVHSTRETIREFKKTVPFLQYMMDKSKGPEVSPIIVPDKDMESFMKVVQVCQEDLEYMPVGDRSFPAGARVRINGGQLDGVEGVLVRTGKSKDKKLVVTLSGVLSVAATISPSSVEILNAGHETKVCE</sequence>
<dbReference type="CDD" id="cd09895">
    <property type="entry name" value="NGN_SP_UpxY"/>
    <property type="match status" value="1"/>
</dbReference>
<feature type="domain" description="NusG-like N-terminal" evidence="4">
    <location>
        <begin position="12"/>
        <end position="108"/>
    </location>
</feature>
<proteinExistence type="predicted"/>
<evidence type="ECO:0000313" key="6">
    <source>
        <dbReference type="Proteomes" id="UP000823603"/>
    </source>
</evidence>
<dbReference type="PANTHER" id="PTHR30265">
    <property type="entry name" value="RHO-INTERACTING TRANSCRIPTION TERMINATION FACTOR NUSG"/>
    <property type="match status" value="1"/>
</dbReference>
<dbReference type="InterPro" id="IPR036735">
    <property type="entry name" value="NGN_dom_sf"/>
</dbReference>
<evidence type="ECO:0000256" key="1">
    <source>
        <dbReference type="ARBA" id="ARBA00022814"/>
    </source>
</evidence>
<keyword evidence="2" id="KW-0805">Transcription regulation</keyword>
<dbReference type="GO" id="GO:0031564">
    <property type="term" value="P:transcription antitermination"/>
    <property type="evidence" value="ECO:0007669"/>
    <property type="project" value="UniProtKB-KW"/>
</dbReference>
<evidence type="ECO:0000259" key="4">
    <source>
        <dbReference type="Pfam" id="PF02357"/>
    </source>
</evidence>
<keyword evidence="3" id="KW-0804">Transcription</keyword>
<evidence type="ECO:0000256" key="2">
    <source>
        <dbReference type="ARBA" id="ARBA00023015"/>
    </source>
</evidence>
<reference evidence="5" key="1">
    <citation type="submission" date="2020-10" db="EMBL/GenBank/DDBJ databases">
        <authorList>
            <person name="Gilroy R."/>
        </authorList>
    </citation>
    <scope>NUCLEOTIDE SEQUENCE</scope>
    <source>
        <strain evidence="5">B2-22910</strain>
    </source>
</reference>
<organism evidence="5 6">
    <name type="scientific">Candidatus Cryptobacteroides faecavium</name>
    <dbReference type="NCBI Taxonomy" id="2840762"/>
    <lineage>
        <taxon>Bacteria</taxon>
        <taxon>Pseudomonadati</taxon>
        <taxon>Bacteroidota</taxon>
        <taxon>Bacteroidia</taxon>
        <taxon>Bacteroidales</taxon>
        <taxon>Candidatus Cryptobacteroides</taxon>
    </lineage>
</organism>
<dbReference type="InterPro" id="IPR006645">
    <property type="entry name" value="NGN-like_dom"/>
</dbReference>
<dbReference type="SUPFAM" id="SSF82679">
    <property type="entry name" value="N-utilization substance G protein NusG, N-terminal domain"/>
    <property type="match status" value="1"/>
</dbReference>
<name>A0A9D9IDD2_9BACT</name>
<dbReference type="InterPro" id="IPR043425">
    <property type="entry name" value="NusG-like"/>
</dbReference>
<keyword evidence="1" id="KW-0889">Transcription antitermination</keyword>
<gene>
    <name evidence="5" type="ORF">IAB82_02070</name>
</gene>